<gene>
    <name evidence="2" type="ORF">PCOR1329_LOCUS7576</name>
</gene>
<reference evidence="2" key="1">
    <citation type="submission" date="2023-10" db="EMBL/GenBank/DDBJ databases">
        <authorList>
            <person name="Chen Y."/>
            <person name="Shah S."/>
            <person name="Dougan E. K."/>
            <person name="Thang M."/>
            <person name="Chan C."/>
        </authorList>
    </citation>
    <scope>NUCLEOTIDE SEQUENCE [LARGE SCALE GENOMIC DNA]</scope>
</reference>
<keyword evidence="3" id="KW-1185">Reference proteome</keyword>
<comment type="caution">
    <text evidence="2">The sequence shown here is derived from an EMBL/GenBank/DDBJ whole genome shotgun (WGS) entry which is preliminary data.</text>
</comment>
<accession>A0ABN9Q3Y3</accession>
<dbReference type="EMBL" id="CAUYUJ010002057">
    <property type="protein sequence ID" value="CAK0798957.1"/>
    <property type="molecule type" value="Genomic_DNA"/>
</dbReference>
<name>A0ABN9Q3Y3_9DINO</name>
<evidence type="ECO:0000313" key="3">
    <source>
        <dbReference type="Proteomes" id="UP001189429"/>
    </source>
</evidence>
<evidence type="ECO:0000256" key="1">
    <source>
        <dbReference type="SAM" id="MobiDB-lite"/>
    </source>
</evidence>
<sequence>MICAATQGRLRGPPGSHKPRLHPEQDHGFDAGQGKTLLLNANGGDDTVKRMDLMSFLVSIDVHLTKERALGVFALVDQEHEATNVTRGKTMQLKVKNCLEDAIDTQVPIDDLLDSARKAKMDGNQGKEA</sequence>
<feature type="region of interest" description="Disordered" evidence="1">
    <location>
        <begin position="1"/>
        <end position="27"/>
    </location>
</feature>
<organism evidence="2 3">
    <name type="scientific">Prorocentrum cordatum</name>
    <dbReference type="NCBI Taxonomy" id="2364126"/>
    <lineage>
        <taxon>Eukaryota</taxon>
        <taxon>Sar</taxon>
        <taxon>Alveolata</taxon>
        <taxon>Dinophyceae</taxon>
        <taxon>Prorocentrales</taxon>
        <taxon>Prorocentraceae</taxon>
        <taxon>Prorocentrum</taxon>
    </lineage>
</organism>
<evidence type="ECO:0000313" key="2">
    <source>
        <dbReference type="EMBL" id="CAK0798957.1"/>
    </source>
</evidence>
<proteinExistence type="predicted"/>
<dbReference type="Proteomes" id="UP001189429">
    <property type="component" value="Unassembled WGS sequence"/>
</dbReference>
<protein>
    <submittedName>
        <fullName evidence="2">Uncharacterized protein</fullName>
    </submittedName>
</protein>